<feature type="compositionally biased region" description="Gly residues" evidence="2">
    <location>
        <begin position="1270"/>
        <end position="1312"/>
    </location>
</feature>
<dbReference type="KEGG" id="pyo:PY17X_1107200"/>
<feature type="compositionally biased region" description="Basic and acidic residues" evidence="2">
    <location>
        <begin position="2740"/>
        <end position="2749"/>
    </location>
</feature>
<name>A0A4V0KNH6_PLAYE</name>
<evidence type="ECO:0000313" key="3">
    <source>
        <dbReference type="EMBL" id="VTZ79351.1"/>
    </source>
</evidence>
<feature type="region of interest" description="Disordered" evidence="2">
    <location>
        <begin position="2013"/>
        <end position="2033"/>
    </location>
</feature>
<accession>A0A4V0KNH6</accession>
<feature type="region of interest" description="Disordered" evidence="2">
    <location>
        <begin position="2588"/>
        <end position="2639"/>
    </location>
</feature>
<feature type="region of interest" description="Disordered" evidence="2">
    <location>
        <begin position="2818"/>
        <end position="2852"/>
    </location>
</feature>
<feature type="compositionally biased region" description="Acidic residues" evidence="2">
    <location>
        <begin position="2767"/>
        <end position="2787"/>
    </location>
</feature>
<feature type="compositionally biased region" description="Polar residues" evidence="2">
    <location>
        <begin position="1591"/>
        <end position="1602"/>
    </location>
</feature>
<feature type="region of interest" description="Disordered" evidence="2">
    <location>
        <begin position="1476"/>
        <end position="1552"/>
    </location>
</feature>
<evidence type="ECO:0000313" key="4">
    <source>
        <dbReference type="Proteomes" id="UP000072874"/>
    </source>
</evidence>
<dbReference type="VEuPathDB" id="PlasmoDB:PYYM_1108300"/>
<reference evidence="3 4" key="1">
    <citation type="journal article" date="2014" name="BMC Biol.">
        <title>A comprehensive evaluation of rodent malaria parasite genomes and gene expression.</title>
        <authorList>
            <person name="Otto T.D."/>
            <person name="Bohme U."/>
            <person name="Jackson A.P."/>
            <person name="Hunt M."/>
            <person name="Franke-Fayard B."/>
            <person name="Hoeijmakers W.A."/>
            <person name="Religa A.A."/>
            <person name="Robertson L."/>
            <person name="Sanders M."/>
            <person name="Ogun S.A."/>
            <person name="Cunningham D."/>
            <person name="Erhart A."/>
            <person name="Billker O."/>
            <person name="Khan S.M."/>
            <person name="Stunnenberg H.G."/>
            <person name="Langhorne J."/>
            <person name="Holder A.A."/>
            <person name="Waters A.P."/>
            <person name="Newbold C.I."/>
            <person name="Pain A."/>
            <person name="Berriman M."/>
            <person name="Janse C.J."/>
        </authorList>
    </citation>
    <scope>NUCLEOTIDE SEQUENCE [LARGE SCALE GENOMIC DNA]</scope>
    <source>
        <strain evidence="3 4">17X</strain>
    </source>
</reference>
<dbReference type="VEuPathDB" id="PlasmoDB:Py17XNL_001105482"/>
<evidence type="ECO:0000256" key="1">
    <source>
        <dbReference type="SAM" id="Coils"/>
    </source>
</evidence>
<dbReference type="OMA" id="TQYSHIS"/>
<feature type="region of interest" description="Disordered" evidence="2">
    <location>
        <begin position="2999"/>
        <end position="3022"/>
    </location>
</feature>
<feature type="compositionally biased region" description="Basic residues" evidence="2">
    <location>
        <begin position="2022"/>
        <end position="2033"/>
    </location>
</feature>
<organism evidence="3 4">
    <name type="scientific">Plasmodium yoelii</name>
    <dbReference type="NCBI Taxonomy" id="5861"/>
    <lineage>
        <taxon>Eukaryota</taxon>
        <taxon>Sar</taxon>
        <taxon>Alveolata</taxon>
        <taxon>Apicomplexa</taxon>
        <taxon>Aconoidasida</taxon>
        <taxon>Haemosporida</taxon>
        <taxon>Plasmodiidae</taxon>
        <taxon>Plasmodium</taxon>
        <taxon>Plasmodium (Vinckeia)</taxon>
    </lineage>
</organism>
<dbReference type="Proteomes" id="UP000072874">
    <property type="component" value="Chromosome 11"/>
</dbReference>
<dbReference type="GeneID" id="3830357"/>
<feature type="region of interest" description="Disordered" evidence="2">
    <location>
        <begin position="1270"/>
        <end position="1319"/>
    </location>
</feature>
<feature type="compositionally biased region" description="Polar residues" evidence="2">
    <location>
        <begin position="1648"/>
        <end position="1659"/>
    </location>
</feature>
<feature type="compositionally biased region" description="Low complexity" evidence="2">
    <location>
        <begin position="2615"/>
        <end position="2639"/>
    </location>
</feature>
<feature type="compositionally biased region" description="Basic and acidic residues" evidence="2">
    <location>
        <begin position="1476"/>
        <end position="1546"/>
    </location>
</feature>
<feature type="compositionally biased region" description="Polar residues" evidence="2">
    <location>
        <begin position="1428"/>
        <end position="1437"/>
    </location>
</feature>
<feature type="region of interest" description="Disordered" evidence="2">
    <location>
        <begin position="2740"/>
        <end position="2787"/>
    </location>
</feature>
<evidence type="ECO:0000256" key="2">
    <source>
        <dbReference type="SAM" id="MobiDB-lite"/>
    </source>
</evidence>
<protein>
    <submittedName>
        <fullName evidence="3">Uncharacterized protein</fullName>
    </submittedName>
</protein>
<sequence length="3022" mass="351097">MNRRINKSIEQKKGAHIFKNLELKEKTNISKNSNNQINFIVQKLQKNIKQFSNTPNQNDKTSSFSNNVYTYNIYHKENDINQQNKTLTQQNKTQSQQNKTQSQQNKTLTQQNKTQSQQNKTLTQQNKTLTQQNKTLTQQNKTPTQQNKTLTQQNKTQNQQNKTLTQQNINTISSDTLKSIIKQNDKLTNVSNKYTLKTKNLLNEKNITNEDTYISSVNMINKYNKTDKNEINQHNLEKKKKIINYPVETLGNNNDKNSFETMRQKGNDDKCPTHSTVNYKIEKKILKENIFNKNLSSIMKEKATKIKTNMINNPKNETEEIKTSIYKKIVINNNIMKTKQECNSLIIDKKKNDSQNNKNLKKFKRIIPYELPPTKKNKNENIQTCKNVAYPISSNNIYNNKENTKKINDVNEKKINDVNGKKINDINEKMNSLSIPMNFNSIENASVKNDQLSNNIDSKSDSVNYNQLSYTQKTTIQSKTPSIMYIKNGQKNLNKLNISEKRETKSTSYYPRNEIKPLLIKNKNSKNTDQIEKKNIRKITSTKSYISLTNIKMKNNSNITINNSSEKNHFNKHTNQETILKIDNSELLNKKTNMLFPKTLKTFKEVNIHHKINLNNSKDNNLFSLQYENDNIIEGNNEFYDLPNQDLYSKETTKNENIRNFDHLDHLAQLGNLGNFDHLDNFDHLNNFDHLDNFGNLNNFDHLNILNDRKFVNYNMPQMKQSYNNIKSEMDSKNRNVQNNLGNCYNDNKYSEKFNNSENSNYNNNTIVESSGTCQDGDKILITVKPMDSTDSIITSNIENDRVNCQNYILKKNFNSESKEYNLFQTNKMNNTMLKPRHESIQIGLKLDEMKRRSFEIFNYNTQVENNLSKNNKDMLSNIIVKTDNTKKQKSRNIIELIQNEDKLEFLKKRKLSYNIDTNKNNEKKTSLFFKNSINPKPGIPFNSSIRNIIEKVVGKHLVLRKSIPNYKKPNKKENTIKLNDQQVNNKNNKNNNNDNNNITVKNINNRLKKKNSFNPLNHINLNKPPFVRTQYSHISSNPNTENELSQNLENKANISMNILLKKFPPPKFEMSPNMNNISNIPNNNDKNETQNNYINNNIMSKNLKKNNIIFNSQIKSYYKTDLSQISNFSKNRQSQNIKYGNDGNKKEINNVDNNKKSSQLNYGYKKLEQLSSILLETHKDENKINLMDPADKYNNIINKFINNGDLKYDNTHNNSFGNIDNIWNFSKYSQINKKTFLLSECEENKPTHCTMTCTEDPLICHKCEKNGGKQNGGEKNGGKQNGGEKNGGKQNGGKQNGGEKNGGKQNGGKQNGGEKNESDILQNNYQDQINCDKNPKQNVEDKTFNLFAMLTEKECKDKKIENIKMDNDNKIDEAKQLENEQIVKQNCETSKKKNKIISQKKENLESKFYRMKSEENEKTIHDDTYPISGSQPNTNDIHSKKYINNKIDCSDLSHKEDLISGKKISGKKISEKINSEKINSEKINSEKNNTEKKNSEKKNSEKKNSEKKNSEKKASEKKASEKKASEKKASENEKNVDGQREDKQRKNLGSNSFQIVNNQIIEQNKMESTNNIDEQIEIVKKNNPLLSIKPNKSQNSNLTNFDDNKWETKTIVPPDHVLNNKSKSESKNKNTNNNNDDGDDDDDNYKYITTSTQSESQNNITKFPNEDTIFNNTCLDNYDTKIKMIDHKNKYLDNTNHLELFSNPPHLNFIWNGEKINDTKDKDSQRVGEYTHAISHENCQNRQNCQNSQNSQNCQNSQNSTIFQNKKHTEPIASQSKDELNDDIFKNRKKKKRGKYIISSNDNLDISLNNNDFDENGQNEEEYIYTNVNNNNYLFNSFIYDENINNDELGSFINCEENCFDINKENKKIYNDNNLPIQFSSSYNFKTTNNNLSLFTPINEENIYHENILYDQEKDLTHLFTFNVQLDSIQEKENIEKDNSQIESKIDHNIYQEQTEISDNDKTNMIYRKLKNVFFNKINKYVKNDSTKNTSTYIESDNTPFEHTIEDVKRKKINQSTTSNKKSKSSIIRKKVRPNYEEDTNINIYEKHYINRRRKKNESENNTNSQKETSDIYTNDIIDIKIKKNEIPENSETTKIDTEIGTQLNNLDHISIIPNNQDSDNFLLSTSKIVSLYDQVDSHDSNCTESILCHGTPENYATNSRNENMDEQIENKLIIEKKEVHTKYLEIEEYTNYTKGIFDNAFFTNIDSHSDQKSMHENNIIKKDSIDVAFKDNDINDTSEKVSIHEKNITEMDTKTNLLLDKIGDDKIGDDKIGDDKIGDNEIGDNEIGDNGEGNELSDSLIKNRIEAEKLNNEIPYITNIYKEMHRSSVMPLRIEAFHSLEDQRLIYGNPDWQKYFCPLCDQKYYPPNVYVKNYIHYLNEHWNNRKSLGGYIIFPCKLEHDNNEQNPSEKKVDAGVTSYNASKKWKKKKKKMKRNARLFINPHYHCPLCLHLQFDDYQLLVEHCTKLHKSTGADPTRTLPPNFMHTPFINNNDYYCSIKKNETDISSNDILESDQSDNKIVSESQKKGDPLFHDSPSQSNLTLELNNLKKNKMKNGRISKVAFCEEIKVREYDIELSKIEKFGASIGPVFNDDKEEPSNVVASEDSVNHPPLSSESNKSNESNKPNESNKSSESFESSKLIDVVKPLDPLPILEKSPSENHSNDSVENSVCNKKGRENKIKEYAIPQNNNQTDSTNLEKCLKLDTKTKNDDKIDIDVYDNCLTSTILNNNNESRTYKKNNEISKNVEHTGYANNTKSKSIHLENSDNDDDNDDDNGDDNGDDDDNCLFRDNSKIKFLDKNESNNYIDEYVLNSTTDESTNEIDDQQYPNKNDDNINPFHQKNKNKQNLTNNISDNSLSNLLSLNYIYDSKINDIIPDSKDEYEKILQIKEQHLNEILLENIKENQKEHIFNHNDNKKVGQFIKKRINNIHKNIISKYKRKIKMSTIQDPKQREIKEKNSYLKNKSYENIYIPPKNMNITLNNEIENTPLKKIIRPKKKEKITTQQINCRKSSRNKNKVTQ</sequence>
<dbReference type="RefSeq" id="XP_022812352.1">
    <property type="nucleotide sequence ID" value="XM_022956444.1"/>
</dbReference>
<gene>
    <name evidence="3" type="ORF">PY17X_1107200</name>
</gene>
<feature type="region of interest" description="Disordered" evidence="2">
    <location>
        <begin position="1587"/>
        <end position="1659"/>
    </location>
</feature>
<proteinExistence type="predicted"/>
<feature type="compositionally biased region" description="Basic residues" evidence="2">
    <location>
        <begin position="3012"/>
        <end position="3022"/>
    </location>
</feature>
<dbReference type="OrthoDB" id="9628807at2759"/>
<feature type="region of interest" description="Disordered" evidence="2">
    <location>
        <begin position="1414"/>
        <end position="1440"/>
    </location>
</feature>
<feature type="compositionally biased region" description="Basic and acidic residues" evidence="2">
    <location>
        <begin position="1414"/>
        <end position="1425"/>
    </location>
</feature>
<dbReference type="VEuPathDB" id="PlasmoDB:PY03156"/>
<feature type="region of interest" description="Disordered" evidence="2">
    <location>
        <begin position="2275"/>
        <end position="2296"/>
    </location>
</feature>
<feature type="region of interest" description="Disordered" evidence="2">
    <location>
        <begin position="2652"/>
        <end position="2675"/>
    </location>
</feature>
<feature type="region of interest" description="Disordered" evidence="2">
    <location>
        <begin position="87"/>
        <end position="161"/>
    </location>
</feature>
<dbReference type="VEuPathDB" id="PlasmoDB:PY17X_1107200"/>
<dbReference type="EMBL" id="LM993665">
    <property type="protein sequence ID" value="VTZ79351.1"/>
    <property type="molecule type" value="Genomic_DNA"/>
</dbReference>
<keyword evidence="1" id="KW-0175">Coiled coil</keyword>
<feature type="coiled-coil region" evidence="1">
    <location>
        <begin position="1361"/>
        <end position="1408"/>
    </location>
</feature>
<dbReference type="VEuPathDB" id="PlasmoDB:PY06260"/>